<dbReference type="GO" id="GO:0009061">
    <property type="term" value="P:anaerobic respiration"/>
    <property type="evidence" value="ECO:0007669"/>
    <property type="project" value="TreeGrafter"/>
</dbReference>
<feature type="domain" description="4Fe-4S ferredoxin-type" evidence="12">
    <location>
        <begin position="158"/>
        <end position="189"/>
    </location>
</feature>
<evidence type="ECO:0000256" key="9">
    <source>
        <dbReference type="ARBA" id="ARBA00023004"/>
    </source>
</evidence>
<dbReference type="Pfam" id="PF13247">
    <property type="entry name" value="Fer4_11"/>
    <property type="match status" value="1"/>
</dbReference>
<dbReference type="InterPro" id="IPR020945">
    <property type="entry name" value="DMSO/NO3_reduct_chaperone"/>
</dbReference>
<dbReference type="EMBL" id="NKCZ01000105">
    <property type="protein sequence ID" value="POD84041.1"/>
    <property type="molecule type" value="Genomic_DNA"/>
</dbReference>
<comment type="cofactor">
    <cofactor evidence="1">
        <name>[3Fe-4S] cluster</name>
        <dbReference type="ChEBI" id="CHEBI:21137"/>
    </cofactor>
</comment>
<name>A0A2S3U597_LACPN</name>
<dbReference type="SUPFAM" id="SSF54862">
    <property type="entry name" value="4Fe-4S ferredoxins"/>
    <property type="match status" value="1"/>
</dbReference>
<dbReference type="NCBIfam" id="TIGR01660">
    <property type="entry name" value="narH"/>
    <property type="match status" value="1"/>
</dbReference>
<dbReference type="GO" id="GO:0030313">
    <property type="term" value="C:cell envelope"/>
    <property type="evidence" value="ECO:0007669"/>
    <property type="project" value="UniProtKB-SubCell"/>
</dbReference>
<dbReference type="InterPro" id="IPR006547">
    <property type="entry name" value="NO3_Rdtase_bsu"/>
</dbReference>
<dbReference type="GO" id="GO:0051082">
    <property type="term" value="F:unfolded protein binding"/>
    <property type="evidence" value="ECO:0007669"/>
    <property type="project" value="InterPro"/>
</dbReference>
<keyword evidence="13" id="KW-0560">Oxidoreductase</keyword>
<dbReference type="SUPFAM" id="SSF89155">
    <property type="entry name" value="TorD-like"/>
    <property type="match status" value="1"/>
</dbReference>
<evidence type="ECO:0000256" key="4">
    <source>
        <dbReference type="ARBA" id="ARBA00022448"/>
    </source>
</evidence>
<dbReference type="GO" id="GO:0051539">
    <property type="term" value="F:4 iron, 4 sulfur cluster binding"/>
    <property type="evidence" value="ECO:0007669"/>
    <property type="project" value="UniProtKB-KW"/>
</dbReference>
<organism evidence="13 14">
    <name type="scientific">Lactiplantibacillus plantarum subsp. plantarum</name>
    <dbReference type="NCBI Taxonomy" id="337330"/>
    <lineage>
        <taxon>Bacteria</taxon>
        <taxon>Bacillati</taxon>
        <taxon>Bacillota</taxon>
        <taxon>Bacilli</taxon>
        <taxon>Lactobacillales</taxon>
        <taxon>Lactobacillaceae</taxon>
        <taxon>Lactiplantibacillus</taxon>
    </lineage>
</organism>
<dbReference type="AlphaFoldDB" id="A0A2S3U597"/>
<keyword evidence="8" id="KW-0249">Electron transport</keyword>
<evidence type="ECO:0000259" key="12">
    <source>
        <dbReference type="PROSITE" id="PS51379"/>
    </source>
</evidence>
<evidence type="ECO:0000256" key="6">
    <source>
        <dbReference type="ARBA" id="ARBA00022723"/>
    </source>
</evidence>
<dbReference type="PROSITE" id="PS51379">
    <property type="entry name" value="4FE4S_FER_2"/>
    <property type="match status" value="2"/>
</dbReference>
<comment type="subcellular location">
    <subcellularLocation>
        <location evidence="3">Cell envelope</location>
    </subcellularLocation>
</comment>
<dbReference type="InterPro" id="IPR017896">
    <property type="entry name" value="4Fe4S_Fe-S-bd"/>
</dbReference>
<dbReference type="GO" id="GO:0009325">
    <property type="term" value="C:nitrate reductase complex"/>
    <property type="evidence" value="ECO:0007669"/>
    <property type="project" value="InterPro"/>
</dbReference>
<dbReference type="PANTHER" id="PTHR43518:SF1">
    <property type="entry name" value="RESPIRATORY NITRATE REDUCTASE 1 BETA CHAIN"/>
    <property type="match status" value="1"/>
</dbReference>
<evidence type="ECO:0000256" key="2">
    <source>
        <dbReference type="ARBA" id="ARBA00001966"/>
    </source>
</evidence>
<evidence type="ECO:0000256" key="7">
    <source>
        <dbReference type="ARBA" id="ARBA00022737"/>
    </source>
</evidence>
<evidence type="ECO:0000256" key="3">
    <source>
        <dbReference type="ARBA" id="ARBA00004196"/>
    </source>
</evidence>
<dbReference type="InterPro" id="IPR003765">
    <property type="entry name" value="NO3_reductase_chaperone_NarJ"/>
</dbReference>
<keyword evidence="7" id="KW-0677">Repeat</keyword>
<dbReference type="GO" id="GO:0008940">
    <property type="term" value="F:nitrate reductase activity"/>
    <property type="evidence" value="ECO:0007669"/>
    <property type="project" value="InterPro"/>
</dbReference>
<evidence type="ECO:0000313" key="13">
    <source>
        <dbReference type="EMBL" id="POD84041.1"/>
    </source>
</evidence>
<dbReference type="Gene3D" id="1.10.3650.10">
    <property type="entry name" value="nitrate reductase domain like"/>
    <property type="match status" value="1"/>
</dbReference>
<gene>
    <name evidence="13" type="primary">narH</name>
    <name evidence="13" type="ORF">S101258_01809</name>
</gene>
<dbReference type="FunFam" id="3.30.70.20:FF:000008">
    <property type="entry name" value="Respiratory nitrate reductase beta subunit"/>
    <property type="match status" value="1"/>
</dbReference>
<evidence type="ECO:0000256" key="1">
    <source>
        <dbReference type="ARBA" id="ARBA00001927"/>
    </source>
</evidence>
<keyword evidence="5" id="KW-0004">4Fe-4S</keyword>
<dbReference type="Pfam" id="PF14711">
    <property type="entry name" value="Nitr_red_bet_C"/>
    <property type="match status" value="1"/>
</dbReference>
<keyword evidence="9" id="KW-0408">Iron</keyword>
<evidence type="ECO:0000313" key="14">
    <source>
        <dbReference type="Proteomes" id="UP000236990"/>
    </source>
</evidence>
<feature type="domain" description="4Fe-4S ferredoxin-type" evidence="12">
    <location>
        <begin position="191"/>
        <end position="220"/>
    </location>
</feature>
<keyword evidence="11" id="KW-0534">Nitrate assimilation</keyword>
<reference evidence="13 14" key="1">
    <citation type="submission" date="2017-06" db="EMBL/GenBank/DDBJ databases">
        <title>Genome sequence of Lactobacillus plantarum subsp. plantarum strain SRCM101258.</title>
        <authorList>
            <person name="Cho S.H."/>
        </authorList>
    </citation>
    <scope>NUCLEOTIDE SEQUENCE [LARGE SCALE GENOMIC DNA]</scope>
    <source>
        <strain evidence="13 14">SRCM101258</strain>
    </source>
</reference>
<dbReference type="GO" id="GO:0046872">
    <property type="term" value="F:metal ion binding"/>
    <property type="evidence" value="ECO:0007669"/>
    <property type="project" value="UniProtKB-KW"/>
</dbReference>
<accession>A0A2S3U597</accession>
<dbReference type="NCBIfam" id="TIGR00684">
    <property type="entry name" value="narJ"/>
    <property type="match status" value="1"/>
</dbReference>
<dbReference type="PANTHER" id="PTHR43518">
    <property type="entry name" value="NITRATE REDUCTASE BETA SUBUNIT"/>
    <property type="match status" value="1"/>
</dbReference>
<proteinExistence type="predicted"/>
<keyword evidence="10" id="KW-0411">Iron-sulfur</keyword>
<keyword evidence="4" id="KW-0813">Transport</keyword>
<dbReference type="Pfam" id="PF02613">
    <property type="entry name" value="Nitrate_red_del"/>
    <property type="match status" value="1"/>
</dbReference>
<dbReference type="GO" id="GO:0051131">
    <property type="term" value="P:chaperone-mediated protein complex assembly"/>
    <property type="evidence" value="ECO:0007669"/>
    <property type="project" value="InterPro"/>
</dbReference>
<dbReference type="GO" id="GO:0042128">
    <property type="term" value="P:nitrate assimilation"/>
    <property type="evidence" value="ECO:0007669"/>
    <property type="project" value="UniProtKB-KW"/>
</dbReference>
<dbReference type="EC" id="1.7.99.4" evidence="13"/>
<evidence type="ECO:0000256" key="5">
    <source>
        <dbReference type="ARBA" id="ARBA00022485"/>
    </source>
</evidence>
<keyword evidence="6" id="KW-0479">Metal-binding</keyword>
<evidence type="ECO:0000256" key="11">
    <source>
        <dbReference type="ARBA" id="ARBA00023063"/>
    </source>
</evidence>
<dbReference type="Gene3D" id="3.30.70.20">
    <property type="match status" value="2"/>
</dbReference>
<dbReference type="GO" id="GO:0016020">
    <property type="term" value="C:membrane"/>
    <property type="evidence" value="ECO:0007669"/>
    <property type="project" value="TreeGrafter"/>
</dbReference>
<dbReference type="InterPro" id="IPR029263">
    <property type="entry name" value="Nitr_red_bet_C"/>
</dbReference>
<dbReference type="GO" id="GO:0009055">
    <property type="term" value="F:electron transfer activity"/>
    <property type="evidence" value="ECO:0007669"/>
    <property type="project" value="TreeGrafter"/>
</dbReference>
<sequence length="690" mass="78001">MVAIRVQSHAKTLGPIGLGRNTCGLITSRPNQGSAYPKRWEDEDHYKGGWELNSKGKLQLRAGNKVNKIALGKIFYQPDMPELDDYYEPWTYDYQTLFGPEKSHQPVARARSQITGLKMDLKTGPNWDDDLAGSPEYFKADPNMEKIETDIKANFEQAFMMYLPRLCEHCLNAPCVASCPSGAMYKRDEDGIVLVDQERCRGWRFCMTGCPYKKVYFNWKTHKAEKCTFCYPRIEEGEPTVCAETCVGRIRYIGAMLYDADRVEEAAETPEEDQLYQAQLDLFLDPNDPEVIEQALADGISEEMLEAAQNSPIYRMAVEEKIAFPLHPEYRTMPMVWYIPPLSPVMNYFEGRDSIKDPEMIFPGIDEMRIPVDYLASLLTGGNVPAIKHALYKLAMMRLYMRAKTSGKDFDVAKLQRVGLTTGTATSLYRLLAIAKYEDRFVIPQNHKEQVEDAQSEQGGLGYDECAGCALAPQHGSMFKKAEAGESTNQIYAESFYGGFGVINFKQLTTIRPALVTLSQLVDYPDEETFTASNRAALMSYPINAQKAKLLAAFDAIAAQTPLEQQAHYAGLFEMNKRYTLYMSYYKMTDSRERGTILAKLKMMYEMFGLTTVNSELADFLPLLLEFLAYGHFEGDARQQDIKLAFQVIEDGTYTLLQNAAADLDDPYFQLLQVVRATLRTCVETGVVAS</sequence>
<comment type="cofactor">
    <cofactor evidence="2">
        <name>[4Fe-4S] cluster</name>
        <dbReference type="ChEBI" id="CHEBI:49883"/>
    </cofactor>
</comment>
<dbReference type="Proteomes" id="UP000236990">
    <property type="component" value="Unassembled WGS sequence"/>
</dbReference>
<comment type="caution">
    <text evidence="13">The sequence shown here is derived from an EMBL/GenBank/DDBJ whole genome shotgun (WGS) entry which is preliminary data.</text>
</comment>
<dbReference type="Gene3D" id="1.10.3480.10">
    <property type="entry name" value="TorD-like"/>
    <property type="match status" value="1"/>
</dbReference>
<protein>
    <submittedName>
        <fullName evidence="13">Nitrate reductase</fullName>
        <ecNumber evidence="13">1.7.99.4</ecNumber>
    </submittedName>
</protein>
<dbReference type="InterPro" id="IPR038262">
    <property type="entry name" value="Nitr_red_bet_C_sf"/>
</dbReference>
<dbReference type="InterPro" id="IPR036411">
    <property type="entry name" value="TorD-like_sf"/>
</dbReference>
<evidence type="ECO:0000256" key="10">
    <source>
        <dbReference type="ARBA" id="ARBA00023014"/>
    </source>
</evidence>
<evidence type="ECO:0000256" key="8">
    <source>
        <dbReference type="ARBA" id="ARBA00022982"/>
    </source>
</evidence>